<comment type="similarity">
    <text evidence="1">Belongs to the PPR family. P subfamily.</text>
</comment>
<keyword evidence="2" id="KW-0677">Repeat</keyword>
<reference evidence="4 5" key="1">
    <citation type="submission" date="2024-01" db="EMBL/GenBank/DDBJ databases">
        <title>The genomes of 5 underutilized Papilionoideae crops provide insights into root nodulation and disease resistanc.</title>
        <authorList>
            <person name="Jiang F."/>
        </authorList>
    </citation>
    <scope>NUCLEOTIDE SEQUENCE [LARGE SCALE GENOMIC DNA]</scope>
    <source>
        <strain evidence="4">LVBAO_FW01</strain>
        <tissue evidence="4">Leaves</tissue>
    </source>
</reference>
<feature type="repeat" description="PPR" evidence="3">
    <location>
        <begin position="296"/>
        <end position="330"/>
    </location>
</feature>
<evidence type="ECO:0000256" key="2">
    <source>
        <dbReference type="ARBA" id="ARBA00022737"/>
    </source>
</evidence>
<feature type="repeat" description="PPR" evidence="3">
    <location>
        <begin position="401"/>
        <end position="435"/>
    </location>
</feature>
<dbReference type="SUPFAM" id="SSF81901">
    <property type="entry name" value="HCP-like"/>
    <property type="match status" value="1"/>
</dbReference>
<dbReference type="NCBIfam" id="TIGR00756">
    <property type="entry name" value="PPR"/>
    <property type="match status" value="6"/>
</dbReference>
<evidence type="ECO:0000256" key="1">
    <source>
        <dbReference type="ARBA" id="ARBA00007626"/>
    </source>
</evidence>
<evidence type="ECO:0008006" key="6">
    <source>
        <dbReference type="Google" id="ProtNLM"/>
    </source>
</evidence>
<dbReference type="AlphaFoldDB" id="A0AAN9QX89"/>
<evidence type="ECO:0000256" key="3">
    <source>
        <dbReference type="PROSITE-ProRule" id="PRU00708"/>
    </source>
</evidence>
<feature type="repeat" description="PPR" evidence="3">
    <location>
        <begin position="225"/>
        <end position="260"/>
    </location>
</feature>
<keyword evidence="5" id="KW-1185">Reference proteome</keyword>
<protein>
    <recommendedName>
        <fullName evidence="6">Pentatricopeptide repeat-containing protein</fullName>
    </recommendedName>
</protein>
<dbReference type="Pfam" id="PF13041">
    <property type="entry name" value="PPR_2"/>
    <property type="match status" value="2"/>
</dbReference>
<feature type="repeat" description="PPR" evidence="3">
    <location>
        <begin position="507"/>
        <end position="537"/>
    </location>
</feature>
<dbReference type="EMBL" id="JAYMYQ010000002">
    <property type="protein sequence ID" value="KAK7351302.1"/>
    <property type="molecule type" value="Genomic_DNA"/>
</dbReference>
<evidence type="ECO:0000313" key="5">
    <source>
        <dbReference type="Proteomes" id="UP001367508"/>
    </source>
</evidence>
<gene>
    <name evidence="4" type="ORF">VNO77_10638</name>
</gene>
<accession>A0AAN9QX89</accession>
<proteinExistence type="inferred from homology"/>
<dbReference type="PANTHER" id="PTHR47941">
    <property type="entry name" value="PENTATRICOPEPTIDE REPEAT-CONTAINING PROTEIN 3, MITOCHONDRIAL"/>
    <property type="match status" value="1"/>
</dbReference>
<feature type="repeat" description="PPR" evidence="3">
    <location>
        <begin position="261"/>
        <end position="295"/>
    </location>
</feature>
<dbReference type="Proteomes" id="UP001367508">
    <property type="component" value="Unassembled WGS sequence"/>
</dbReference>
<feature type="repeat" description="PPR" evidence="3">
    <location>
        <begin position="436"/>
        <end position="471"/>
    </location>
</feature>
<evidence type="ECO:0000313" key="4">
    <source>
        <dbReference type="EMBL" id="KAK7351302.1"/>
    </source>
</evidence>
<feature type="repeat" description="PPR" evidence="3">
    <location>
        <begin position="193"/>
        <end position="223"/>
    </location>
</feature>
<dbReference type="InterPro" id="IPR002885">
    <property type="entry name" value="PPR_rpt"/>
</dbReference>
<dbReference type="Pfam" id="PF01535">
    <property type="entry name" value="PPR"/>
    <property type="match status" value="2"/>
</dbReference>
<dbReference type="Gene3D" id="1.25.40.10">
    <property type="entry name" value="Tetratricopeptide repeat domain"/>
    <property type="match status" value="4"/>
</dbReference>
<sequence>MALVLGKAIAKPRSSPTPPIPNLSIVTSITSILQTINPQNPDCEALKEFSFHLTPAVVIQVIKSLKNPHHALCFFNWASNPKPNPNNYSHTPSCYGAITDLLLSHSLFSAAYSLLCHSNKLTDFHVSKFINAFGDRGDIRGAIHWFHKVKTVVGGRCLFSCNAILGVLVKANRVNLAKAIYDQFVAEAVVEADVYTYTTMIRGFCKTGMVESATKVFDEMPCEPNMVTYNTLVHGLCKKGDMDGARRVFNRLVESSSCKPDVVTFTTLIDGYSKKGELQEALNCMEEMVKHGCFPNVVTYNALIEGLCLWGNVEEAKRMTTRMRLNGLKDNVATNTSILKGFCIVGKSDDAVKHLKGMVSRGMNPDLKAYNVIVNEYCKIGKSREAVTLLREMVARGIKPSVSSFNAVFRVLVDEGKLDEVVLLLKHMPQMGCLANFLSYSIVVCGLCKVKGKMQQVEEIVGDMLQNGHSMDTTVHNCLLGGYCEDGDVEMGLKTAYDIIDNNFVINLNTFCSFVKELCAKGKVKEAERVFEEMCRRCPVSDVNAYRMMLCQLGVKAKATELSIQ</sequence>
<dbReference type="Pfam" id="PF12854">
    <property type="entry name" value="PPR_1"/>
    <property type="match status" value="3"/>
</dbReference>
<organism evidence="4 5">
    <name type="scientific">Canavalia gladiata</name>
    <name type="common">Sword bean</name>
    <name type="synonym">Dolichos gladiatus</name>
    <dbReference type="NCBI Taxonomy" id="3824"/>
    <lineage>
        <taxon>Eukaryota</taxon>
        <taxon>Viridiplantae</taxon>
        <taxon>Streptophyta</taxon>
        <taxon>Embryophyta</taxon>
        <taxon>Tracheophyta</taxon>
        <taxon>Spermatophyta</taxon>
        <taxon>Magnoliopsida</taxon>
        <taxon>eudicotyledons</taxon>
        <taxon>Gunneridae</taxon>
        <taxon>Pentapetalae</taxon>
        <taxon>rosids</taxon>
        <taxon>fabids</taxon>
        <taxon>Fabales</taxon>
        <taxon>Fabaceae</taxon>
        <taxon>Papilionoideae</taxon>
        <taxon>50 kb inversion clade</taxon>
        <taxon>NPAAA clade</taxon>
        <taxon>indigoferoid/millettioid clade</taxon>
        <taxon>Phaseoleae</taxon>
        <taxon>Canavalia</taxon>
    </lineage>
</organism>
<comment type="caution">
    <text evidence="4">The sequence shown here is derived from an EMBL/GenBank/DDBJ whole genome shotgun (WGS) entry which is preliminary data.</text>
</comment>
<feature type="repeat" description="PPR" evidence="3">
    <location>
        <begin position="366"/>
        <end position="400"/>
    </location>
</feature>
<dbReference type="PROSITE" id="PS51375">
    <property type="entry name" value="PPR"/>
    <property type="match status" value="9"/>
</dbReference>
<dbReference type="InterPro" id="IPR011990">
    <property type="entry name" value="TPR-like_helical_dom_sf"/>
</dbReference>
<feature type="repeat" description="PPR" evidence="3">
    <location>
        <begin position="331"/>
        <end position="365"/>
    </location>
</feature>
<name>A0AAN9QX89_CANGL</name>